<dbReference type="CDD" id="cd02440">
    <property type="entry name" value="AdoMet_MTases"/>
    <property type="match status" value="1"/>
</dbReference>
<reference evidence="1 2" key="1">
    <citation type="journal article" date="2023" name="Proc. Natl. Acad. Sci. U.S.A.">
        <title>A global phylogenomic analysis of the shiitake genus Lentinula.</title>
        <authorList>
            <person name="Sierra-Patev S."/>
            <person name="Min B."/>
            <person name="Naranjo-Ortiz M."/>
            <person name="Looney B."/>
            <person name="Konkel Z."/>
            <person name="Slot J.C."/>
            <person name="Sakamoto Y."/>
            <person name="Steenwyk J.L."/>
            <person name="Rokas A."/>
            <person name="Carro J."/>
            <person name="Camarero S."/>
            <person name="Ferreira P."/>
            <person name="Molpeceres G."/>
            <person name="Ruiz-Duenas F.J."/>
            <person name="Serrano A."/>
            <person name="Henrissat B."/>
            <person name="Drula E."/>
            <person name="Hughes K.W."/>
            <person name="Mata J.L."/>
            <person name="Ishikawa N.K."/>
            <person name="Vargas-Isla R."/>
            <person name="Ushijima S."/>
            <person name="Smith C.A."/>
            <person name="Donoghue J."/>
            <person name="Ahrendt S."/>
            <person name="Andreopoulos W."/>
            <person name="He G."/>
            <person name="LaButti K."/>
            <person name="Lipzen A."/>
            <person name="Ng V."/>
            <person name="Riley R."/>
            <person name="Sandor L."/>
            <person name="Barry K."/>
            <person name="Martinez A.T."/>
            <person name="Xiao Y."/>
            <person name="Gibbons J.G."/>
            <person name="Terashima K."/>
            <person name="Grigoriev I.V."/>
            <person name="Hibbett D."/>
        </authorList>
    </citation>
    <scope>NUCLEOTIDE SEQUENCE [LARGE SCALE GENOMIC DNA]</scope>
    <source>
        <strain evidence="1 2">TFB7810</strain>
    </source>
</reference>
<dbReference type="Proteomes" id="UP001142393">
    <property type="component" value="Unassembled WGS sequence"/>
</dbReference>
<evidence type="ECO:0000313" key="1">
    <source>
        <dbReference type="EMBL" id="KAJ3742140.1"/>
    </source>
</evidence>
<accession>A0A9W8TVT6</accession>
<dbReference type="InterPro" id="IPR029063">
    <property type="entry name" value="SAM-dependent_MTases_sf"/>
</dbReference>
<dbReference type="AlphaFoldDB" id="A0A9W8TVT6"/>
<organism evidence="1 2">
    <name type="scientific">Lentinula detonsa</name>
    <dbReference type="NCBI Taxonomy" id="2804962"/>
    <lineage>
        <taxon>Eukaryota</taxon>
        <taxon>Fungi</taxon>
        <taxon>Dikarya</taxon>
        <taxon>Basidiomycota</taxon>
        <taxon>Agaricomycotina</taxon>
        <taxon>Agaricomycetes</taxon>
        <taxon>Agaricomycetidae</taxon>
        <taxon>Agaricales</taxon>
        <taxon>Marasmiineae</taxon>
        <taxon>Omphalotaceae</taxon>
        <taxon>Lentinula</taxon>
    </lineage>
</organism>
<comment type="caution">
    <text evidence="1">The sequence shown here is derived from an EMBL/GenBank/DDBJ whole genome shotgun (WGS) entry which is preliminary data.</text>
</comment>
<evidence type="ECO:0000313" key="2">
    <source>
        <dbReference type="Proteomes" id="UP001142393"/>
    </source>
</evidence>
<name>A0A9W8TVT6_9AGAR</name>
<dbReference type="Gene3D" id="3.40.50.150">
    <property type="entry name" value="Vaccinia Virus protein VP39"/>
    <property type="match status" value="1"/>
</dbReference>
<sequence length="272" mass="30322">MKLANAFGLWTELNFALQAALIPTLKDVWQKPTIISHLSRTFMAHVWIAFASQVDANARTVKRELFLPNATGVVLDIGAGLGHGIQYLDGSKVTKYVAVEPNVRMHPELRRAAADAGYLESDGTLIILGCGAEEVATILESLDSTIPAVDTITSVMSMCSIPSAEEALRGLVRRILKPGGQLLFYEHVLSPRKDVAWWQRLWAPLWQIFYDGCRLDCPTDIWIDEITDVDEHGEKLSVWSERKLWGVPGETEETVFHHVLGKFVKRGGKMLD</sequence>
<dbReference type="EMBL" id="JANVFU010000011">
    <property type="protein sequence ID" value="KAJ3742140.1"/>
    <property type="molecule type" value="Genomic_DNA"/>
</dbReference>
<gene>
    <name evidence="1" type="ORF">DFH05DRAFT_1527839</name>
</gene>
<dbReference type="PANTHER" id="PTHR45036:SF1">
    <property type="entry name" value="METHYLTRANSFERASE LIKE 7A"/>
    <property type="match status" value="1"/>
</dbReference>
<dbReference type="Pfam" id="PF13489">
    <property type="entry name" value="Methyltransf_23"/>
    <property type="match status" value="1"/>
</dbReference>
<evidence type="ECO:0008006" key="3">
    <source>
        <dbReference type="Google" id="ProtNLM"/>
    </source>
</evidence>
<dbReference type="PANTHER" id="PTHR45036">
    <property type="entry name" value="METHYLTRANSFERASE LIKE 7B"/>
    <property type="match status" value="1"/>
</dbReference>
<proteinExistence type="predicted"/>
<protein>
    <recommendedName>
        <fullName evidence="3">S-adenosyl-L-methionine-dependent methyltransferase</fullName>
    </recommendedName>
</protein>
<dbReference type="InterPro" id="IPR052356">
    <property type="entry name" value="Thiol_S-MT"/>
</dbReference>
<keyword evidence="2" id="KW-1185">Reference proteome</keyword>
<dbReference type="SUPFAM" id="SSF53335">
    <property type="entry name" value="S-adenosyl-L-methionine-dependent methyltransferases"/>
    <property type="match status" value="1"/>
</dbReference>